<reference evidence="4" key="1">
    <citation type="journal article" date="2019" name="Int. J. Syst. Evol. Microbiol.">
        <title>The Global Catalogue of Microorganisms (GCM) 10K type strain sequencing project: providing services to taxonomists for standard genome sequencing and annotation.</title>
        <authorList>
            <consortium name="The Broad Institute Genomics Platform"/>
            <consortium name="The Broad Institute Genome Sequencing Center for Infectious Disease"/>
            <person name="Wu L."/>
            <person name="Ma J."/>
        </authorList>
    </citation>
    <scope>NUCLEOTIDE SEQUENCE [LARGE SCALE GENOMIC DNA]</scope>
    <source>
        <strain evidence="4">JCM 11756</strain>
    </source>
</reference>
<dbReference type="EMBL" id="BAAAIZ010000041">
    <property type="protein sequence ID" value="GAA1425403.1"/>
    <property type="molecule type" value="Genomic_DNA"/>
</dbReference>
<gene>
    <name evidence="3" type="ORF">GCM10009601_32310</name>
</gene>
<dbReference type="CDD" id="cd05400">
    <property type="entry name" value="NT_2-5OAS_ClassI-CCAase"/>
    <property type="match status" value="1"/>
</dbReference>
<dbReference type="InterPro" id="IPR043519">
    <property type="entry name" value="NT_sf"/>
</dbReference>
<dbReference type="Pfam" id="PF18144">
    <property type="entry name" value="SMODS"/>
    <property type="match status" value="1"/>
</dbReference>
<comment type="caution">
    <text evidence="3">The sequence shown here is derived from an EMBL/GenBank/DDBJ whole genome shotgun (WGS) entry which is preliminary data.</text>
</comment>
<evidence type="ECO:0000313" key="3">
    <source>
        <dbReference type="EMBL" id="GAA1425403.1"/>
    </source>
</evidence>
<proteinExistence type="predicted"/>
<evidence type="ECO:0008006" key="5">
    <source>
        <dbReference type="Google" id="ProtNLM"/>
    </source>
</evidence>
<accession>A0ABP4JQB7</accession>
<name>A0ABP4JQB7_9ACTN</name>
<protein>
    <recommendedName>
        <fullName evidence="5">Nucleotidyltransferase</fullName>
    </recommendedName>
</protein>
<feature type="region of interest" description="Disordered" evidence="2">
    <location>
        <begin position="312"/>
        <end position="334"/>
    </location>
</feature>
<dbReference type="InterPro" id="IPR006116">
    <property type="entry name" value="NT_2-5OAS_ClassI-CCAase"/>
</dbReference>
<dbReference type="SUPFAM" id="SSF81301">
    <property type="entry name" value="Nucleotidyltransferase"/>
    <property type="match status" value="1"/>
</dbReference>
<keyword evidence="1" id="KW-0051">Antiviral defense</keyword>
<organism evidence="3 4">
    <name type="scientific">Streptomyces thermospinosisporus</name>
    <dbReference type="NCBI Taxonomy" id="161482"/>
    <lineage>
        <taxon>Bacteria</taxon>
        <taxon>Bacillati</taxon>
        <taxon>Actinomycetota</taxon>
        <taxon>Actinomycetes</taxon>
        <taxon>Kitasatosporales</taxon>
        <taxon>Streptomycetaceae</taxon>
        <taxon>Streptomyces</taxon>
    </lineage>
</organism>
<dbReference type="Proteomes" id="UP001500973">
    <property type="component" value="Unassembled WGS sequence"/>
</dbReference>
<sequence>MNDSTKGAFDAFDEELNLDGRERKSAQKRHNEITEHLVNAGLAIATFLQGSFARKTMLKPLKDVDMVIRMHPRLEKTLRQPGGPAHAMSLIREVIAEKYPDALFDVDDAPAHALQVTFAELDFTFDLVPALDVEDSEIVYIADRENDTWEWSNTRTLNRIISTRNQATGGRFVHQVRMLKSFKKSHPLLDDTCGLLWEAFAYAAVTGPLEHSQALATTLAHAAQAVTHPVLDPTGVDDLTAEWTIDERNTYATTLAATARRAAEARRLEEDGQHAAAIEIWHTLIGDPFPQAEAQSAADALRALAAGSITSTGRAVVSPRGQQPARPARSWRTR</sequence>
<evidence type="ECO:0000313" key="4">
    <source>
        <dbReference type="Proteomes" id="UP001500973"/>
    </source>
</evidence>
<keyword evidence="4" id="KW-1185">Reference proteome</keyword>
<evidence type="ECO:0000256" key="1">
    <source>
        <dbReference type="ARBA" id="ARBA00023118"/>
    </source>
</evidence>
<dbReference type="Gene3D" id="3.30.460.10">
    <property type="entry name" value="Beta Polymerase, domain 2"/>
    <property type="match status" value="1"/>
</dbReference>
<evidence type="ECO:0000256" key="2">
    <source>
        <dbReference type="SAM" id="MobiDB-lite"/>
    </source>
</evidence>
<dbReference type="RefSeq" id="WP_344013605.1">
    <property type="nucleotide sequence ID" value="NZ_BAAAIZ010000041.1"/>
</dbReference>